<dbReference type="InterPro" id="IPR011990">
    <property type="entry name" value="TPR-like_helical_dom_sf"/>
</dbReference>
<sequence>MWILLRLSAPATLKPTTTLCCHASSSLSKRKERLLRSIEVTGGDPLAVRRLLCKFSGSSSKALQLEAFHHLLSSHQWAVALPMYKIISEAPWYKWNGKLIASLIGLLEKYEQREEALSLLGSETIKKLGPRDLATFYCNLIDSYSEHGLKNQVLETYSSLKKLPYRSGDALAYKSIINGFSLMNLPHHANEMLDEMMASGFKASPFEFRSLILAYGRCGFFPEMEKTLELMENLGYSIDTVTANTILSSYGSFMEYSKMVSWLKKMASLNVDFSIRTYNSVVNSCPTILSIVQQPQTVPLSINELLELLNLSTPKELFVIQEFLSSVIQLGSVNWASEEWRLDLHGMHTGAAYVILLQWFEEMKERLYDGTVIPLEVSVVTGTGKHSSVRGESTVKKLVSEMMFQMGSPLKVDRLNVGRFVARGKAVKTWLS</sequence>
<dbReference type="STRING" id="13333.W1NKF1"/>
<protein>
    <recommendedName>
        <fullName evidence="4">Smr domain-containing protein</fullName>
    </recommendedName>
</protein>
<dbReference type="PROSITE" id="PS50828">
    <property type="entry name" value="SMR"/>
    <property type="match status" value="1"/>
</dbReference>
<evidence type="ECO:0000259" key="4">
    <source>
        <dbReference type="PROSITE" id="PS50828"/>
    </source>
</evidence>
<dbReference type="eggNOG" id="KOG4197">
    <property type="taxonomic scope" value="Eukaryota"/>
</dbReference>
<dbReference type="EMBL" id="KI397142">
    <property type="protein sequence ID" value="ERM96287.1"/>
    <property type="molecule type" value="Genomic_DNA"/>
</dbReference>
<dbReference type="Proteomes" id="UP000017836">
    <property type="component" value="Unassembled WGS sequence"/>
</dbReference>
<dbReference type="PANTHER" id="PTHR47447:SF15">
    <property type="entry name" value="OS02G0120000 PROTEIN"/>
    <property type="match status" value="1"/>
</dbReference>
<evidence type="ECO:0000313" key="5">
    <source>
        <dbReference type="EMBL" id="ERM96287.1"/>
    </source>
</evidence>
<dbReference type="OMA" id="WSESEVK"/>
<comment type="similarity">
    <text evidence="1">Belongs to the PPR family. P subfamily.</text>
</comment>
<keyword evidence="6" id="KW-1185">Reference proteome</keyword>
<reference evidence="6" key="1">
    <citation type="journal article" date="2013" name="Science">
        <title>The Amborella genome and the evolution of flowering plants.</title>
        <authorList>
            <consortium name="Amborella Genome Project"/>
        </authorList>
    </citation>
    <scope>NUCLEOTIDE SEQUENCE [LARGE SCALE GENOMIC DNA]</scope>
</reference>
<dbReference type="OrthoDB" id="1931748at2759"/>
<dbReference type="NCBIfam" id="TIGR00756">
    <property type="entry name" value="PPR"/>
    <property type="match status" value="1"/>
</dbReference>
<dbReference type="SUPFAM" id="SSF160443">
    <property type="entry name" value="SMR domain-like"/>
    <property type="match status" value="1"/>
</dbReference>
<dbReference type="Pfam" id="PF01535">
    <property type="entry name" value="PPR"/>
    <property type="match status" value="3"/>
</dbReference>
<dbReference type="PROSITE" id="PS51375">
    <property type="entry name" value="PPR"/>
    <property type="match status" value="1"/>
</dbReference>
<evidence type="ECO:0000256" key="3">
    <source>
        <dbReference type="PROSITE-ProRule" id="PRU00708"/>
    </source>
</evidence>
<dbReference type="InterPro" id="IPR002625">
    <property type="entry name" value="Smr_dom"/>
</dbReference>
<dbReference type="HOGENOM" id="CLU_564267_0_0_1"/>
<evidence type="ECO:0000313" key="6">
    <source>
        <dbReference type="Proteomes" id="UP000017836"/>
    </source>
</evidence>
<evidence type="ECO:0000256" key="2">
    <source>
        <dbReference type="ARBA" id="ARBA00022737"/>
    </source>
</evidence>
<proteinExistence type="inferred from homology"/>
<name>W1NKF1_AMBTC</name>
<evidence type="ECO:0000256" key="1">
    <source>
        <dbReference type="ARBA" id="ARBA00007626"/>
    </source>
</evidence>
<keyword evidence="2" id="KW-0677">Repeat</keyword>
<feature type="repeat" description="PPR" evidence="3">
    <location>
        <begin position="169"/>
        <end position="203"/>
    </location>
</feature>
<feature type="domain" description="Smr" evidence="4">
    <location>
        <begin position="342"/>
        <end position="432"/>
    </location>
</feature>
<dbReference type="Gene3D" id="1.25.40.10">
    <property type="entry name" value="Tetratricopeptide repeat domain"/>
    <property type="match status" value="2"/>
</dbReference>
<dbReference type="SMART" id="SM00463">
    <property type="entry name" value="SMR"/>
    <property type="match status" value="1"/>
</dbReference>
<accession>W1NKF1</accession>
<dbReference type="InterPro" id="IPR036063">
    <property type="entry name" value="Smr_dom_sf"/>
</dbReference>
<organism evidence="5 6">
    <name type="scientific">Amborella trichopoda</name>
    <dbReference type="NCBI Taxonomy" id="13333"/>
    <lineage>
        <taxon>Eukaryota</taxon>
        <taxon>Viridiplantae</taxon>
        <taxon>Streptophyta</taxon>
        <taxon>Embryophyta</taxon>
        <taxon>Tracheophyta</taxon>
        <taxon>Spermatophyta</taxon>
        <taxon>Magnoliopsida</taxon>
        <taxon>Amborellales</taxon>
        <taxon>Amborellaceae</taxon>
        <taxon>Amborella</taxon>
    </lineage>
</organism>
<dbReference type="AlphaFoldDB" id="W1NKF1"/>
<dbReference type="PANTHER" id="PTHR47447">
    <property type="entry name" value="OS03G0856100 PROTEIN"/>
    <property type="match status" value="1"/>
</dbReference>
<gene>
    <name evidence="5" type="ORF">AMTR_s00001p00173820</name>
</gene>
<dbReference type="Gene3D" id="3.30.1370.110">
    <property type="match status" value="1"/>
</dbReference>
<dbReference type="InterPro" id="IPR002885">
    <property type="entry name" value="PPR_rpt"/>
</dbReference>
<dbReference type="Gramene" id="ERM96287">
    <property type="protein sequence ID" value="ERM96287"/>
    <property type="gene ID" value="AMTR_s00001p00173820"/>
</dbReference>